<organism evidence="7 8">
    <name type="scientific">Tepidiforma flava</name>
    <dbReference type="NCBI Taxonomy" id="3004094"/>
    <lineage>
        <taxon>Bacteria</taxon>
        <taxon>Bacillati</taxon>
        <taxon>Chloroflexota</taxon>
        <taxon>Tepidiformia</taxon>
        <taxon>Tepidiformales</taxon>
        <taxon>Tepidiformaceae</taxon>
        <taxon>Tepidiforma</taxon>
    </lineage>
</organism>
<feature type="binding site" evidence="4">
    <location>
        <position position="330"/>
    </location>
    <ligand>
        <name>S-adenosyl-L-methionine</name>
        <dbReference type="ChEBI" id="CHEBI:59789"/>
    </ligand>
</feature>
<evidence type="ECO:0000313" key="7">
    <source>
        <dbReference type="EMBL" id="WBL35552.1"/>
    </source>
</evidence>
<evidence type="ECO:0000259" key="6">
    <source>
        <dbReference type="PROSITE" id="PS50926"/>
    </source>
</evidence>
<dbReference type="GO" id="GO:0032259">
    <property type="term" value="P:methylation"/>
    <property type="evidence" value="ECO:0007669"/>
    <property type="project" value="UniProtKB-KW"/>
</dbReference>
<feature type="domain" description="TRAM" evidence="6">
    <location>
        <begin position="1"/>
        <end position="69"/>
    </location>
</feature>
<name>A0ABY7M5F9_9CHLR</name>
<dbReference type="RefSeq" id="WP_270056078.1">
    <property type="nucleotide sequence ID" value="NZ_CP115149.1"/>
</dbReference>
<dbReference type="PROSITE" id="PS51687">
    <property type="entry name" value="SAM_MT_RNA_M5U"/>
    <property type="match status" value="1"/>
</dbReference>
<reference evidence="7 8" key="1">
    <citation type="journal article" date="2023" name="ISME J.">
        <title>Thermophilic Dehalococcoidia with unusual traits shed light on an unexpected past.</title>
        <authorList>
            <person name="Palmer M."/>
            <person name="Covington J.K."/>
            <person name="Zhou E.M."/>
            <person name="Thomas S.C."/>
            <person name="Habib N."/>
            <person name="Seymour C.O."/>
            <person name="Lai D."/>
            <person name="Johnston J."/>
            <person name="Hashimi A."/>
            <person name="Jiao J.Y."/>
            <person name="Muok A.R."/>
            <person name="Liu L."/>
            <person name="Xian W.D."/>
            <person name="Zhi X.Y."/>
            <person name="Li M.M."/>
            <person name="Silva L.P."/>
            <person name="Bowen B.P."/>
            <person name="Louie K."/>
            <person name="Briegel A."/>
            <person name="Pett-Ridge J."/>
            <person name="Weber P.K."/>
            <person name="Tocheva E.I."/>
            <person name="Woyke T."/>
            <person name="Northen T.R."/>
            <person name="Mayali X."/>
            <person name="Li W.J."/>
            <person name="Hedlund B.P."/>
        </authorList>
    </citation>
    <scope>NUCLEOTIDE SEQUENCE [LARGE SCALE GENOMIC DNA]</scope>
    <source>
        <strain evidence="7 8">YIM 72310</strain>
    </source>
</reference>
<evidence type="ECO:0000313" key="8">
    <source>
        <dbReference type="Proteomes" id="UP001212803"/>
    </source>
</evidence>
<dbReference type="GO" id="GO:0008168">
    <property type="term" value="F:methyltransferase activity"/>
    <property type="evidence" value="ECO:0007669"/>
    <property type="project" value="UniProtKB-KW"/>
</dbReference>
<dbReference type="Pfam" id="PF05958">
    <property type="entry name" value="tRNA_U5-meth_tr"/>
    <property type="match status" value="1"/>
</dbReference>
<dbReference type="InterPro" id="IPR030390">
    <property type="entry name" value="MeTrfase_TrmA_AS"/>
</dbReference>
<feature type="active site" evidence="5">
    <location>
        <position position="357"/>
    </location>
</feature>
<dbReference type="Gene3D" id="3.40.50.150">
    <property type="entry name" value="Vaccinia Virus protein VP39"/>
    <property type="match status" value="2"/>
</dbReference>
<dbReference type="PROSITE" id="PS01230">
    <property type="entry name" value="TRMA_1"/>
    <property type="match status" value="1"/>
</dbReference>
<comment type="similarity">
    <text evidence="4">Belongs to the class I-like SAM-binding methyltransferase superfamily. RNA M5U methyltransferase family.</text>
</comment>
<dbReference type="InterPro" id="IPR030391">
    <property type="entry name" value="MeTrfase_TrmA_CS"/>
</dbReference>
<dbReference type="PROSITE" id="PS01231">
    <property type="entry name" value="TRMA_2"/>
    <property type="match status" value="1"/>
</dbReference>
<sequence>MPRRGRAWKTPAEPVTLVLRAESLVFGGAALARAPDGRVVFVSFAAPGELVEAAVEKEYPDYLEAVVTRVLEPSPDRVEPRCPLFGECGGCQLQHMAYPAQLRAKEAVVREQLRRIGGLDESVVRPMVGARDPWGYRNHIRFSTGRKFGDVGFISRRGHGLLKVEHCPIADPWVNEVLPKLQGHGAGLHQVQVRHSAATGSFLINPAVPGAEIPTGQTSYLERLAGHDFVVSASAFFQVNTAQAEEMVRLVGEALPPRGRLLVDAFAGVGTFARIFADRFESVVAIEESNSAARDAKVNLKPVPNARIRIGKVEDVLPTFEDYPDAIVLDPPRPGCAPPVLAAITEFRPRVVVYVSCNPATLARDLRVLVDGGYRLTDVTPLDMFPQTGHIECVSRLEWPQP</sequence>
<dbReference type="SUPFAM" id="SSF50249">
    <property type="entry name" value="Nucleic acid-binding proteins"/>
    <property type="match status" value="1"/>
</dbReference>
<evidence type="ECO:0000256" key="4">
    <source>
        <dbReference type="PROSITE-ProRule" id="PRU01024"/>
    </source>
</evidence>
<dbReference type="Pfam" id="PF01938">
    <property type="entry name" value="TRAM"/>
    <property type="match status" value="1"/>
</dbReference>
<feature type="binding site" evidence="4">
    <location>
        <position position="287"/>
    </location>
    <ligand>
        <name>S-adenosyl-L-methionine</name>
        <dbReference type="ChEBI" id="CHEBI:59789"/>
    </ligand>
</feature>
<dbReference type="Proteomes" id="UP001212803">
    <property type="component" value="Chromosome"/>
</dbReference>
<evidence type="ECO:0000256" key="3">
    <source>
        <dbReference type="ARBA" id="ARBA00022691"/>
    </source>
</evidence>
<evidence type="ECO:0000256" key="1">
    <source>
        <dbReference type="ARBA" id="ARBA00022603"/>
    </source>
</evidence>
<dbReference type="CDD" id="cd02440">
    <property type="entry name" value="AdoMet_MTases"/>
    <property type="match status" value="1"/>
</dbReference>
<keyword evidence="2 4" id="KW-0808">Transferase</keyword>
<dbReference type="PROSITE" id="PS50926">
    <property type="entry name" value="TRAM"/>
    <property type="match status" value="1"/>
</dbReference>
<proteinExistence type="inferred from homology"/>
<evidence type="ECO:0000256" key="2">
    <source>
        <dbReference type="ARBA" id="ARBA00022679"/>
    </source>
</evidence>
<accession>A0ABY7M5F9</accession>
<dbReference type="Gene3D" id="2.40.50.140">
    <property type="entry name" value="Nucleic acid-binding proteins"/>
    <property type="match status" value="1"/>
</dbReference>
<dbReference type="InterPro" id="IPR002792">
    <property type="entry name" value="TRAM_dom"/>
</dbReference>
<gene>
    <name evidence="7" type="ORF">O0235_12325</name>
</gene>
<dbReference type="InterPro" id="IPR010280">
    <property type="entry name" value="U5_MeTrfase_fam"/>
</dbReference>
<evidence type="ECO:0000256" key="5">
    <source>
        <dbReference type="PROSITE-ProRule" id="PRU10015"/>
    </source>
</evidence>
<feature type="binding site" evidence="4">
    <location>
        <position position="238"/>
    </location>
    <ligand>
        <name>S-adenosyl-L-methionine</name>
        <dbReference type="ChEBI" id="CHEBI:59789"/>
    </ligand>
</feature>
<dbReference type="SUPFAM" id="SSF53335">
    <property type="entry name" value="S-adenosyl-L-methionine-dependent methyltransferases"/>
    <property type="match status" value="1"/>
</dbReference>
<dbReference type="EMBL" id="CP115149">
    <property type="protein sequence ID" value="WBL35552.1"/>
    <property type="molecule type" value="Genomic_DNA"/>
</dbReference>
<keyword evidence="8" id="KW-1185">Reference proteome</keyword>
<feature type="active site" description="Nucleophile" evidence="4">
    <location>
        <position position="357"/>
    </location>
</feature>
<keyword evidence="3 4" id="KW-0949">S-adenosyl-L-methionine</keyword>
<dbReference type="Gene3D" id="2.40.50.1070">
    <property type="match status" value="2"/>
</dbReference>
<dbReference type="InterPro" id="IPR029063">
    <property type="entry name" value="SAM-dependent_MTases_sf"/>
</dbReference>
<dbReference type="PANTHER" id="PTHR11061:SF30">
    <property type="entry name" value="TRNA (URACIL(54)-C(5))-METHYLTRANSFERASE"/>
    <property type="match status" value="1"/>
</dbReference>
<dbReference type="PANTHER" id="PTHR11061">
    <property type="entry name" value="RNA M5U METHYLTRANSFERASE"/>
    <property type="match status" value="1"/>
</dbReference>
<protein>
    <submittedName>
        <fullName evidence="7">Class I SAM-dependent RNA methyltransferase</fullName>
    </submittedName>
</protein>
<feature type="binding site" evidence="4">
    <location>
        <position position="266"/>
    </location>
    <ligand>
        <name>S-adenosyl-L-methionine</name>
        <dbReference type="ChEBI" id="CHEBI:59789"/>
    </ligand>
</feature>
<dbReference type="InterPro" id="IPR012340">
    <property type="entry name" value="NA-bd_OB-fold"/>
</dbReference>
<keyword evidence="1 4" id="KW-0489">Methyltransferase</keyword>